<reference evidence="1 2" key="1">
    <citation type="submission" date="2016-03" db="EMBL/GenBank/DDBJ databases">
        <title>Genome sequence of Pontibacter sp. nov., of the family cytophagaceae, isolated from marine sediment of the Yellow Sea, China.</title>
        <authorList>
            <person name="Zhang G."/>
            <person name="Zhang R."/>
        </authorList>
    </citation>
    <scope>NUCLEOTIDE SEQUENCE [LARGE SCALE GENOMIC DNA]</scope>
    <source>
        <strain evidence="1 2">S10-8</strain>
    </source>
</reference>
<accession>A0A1Q5PBN5</accession>
<comment type="caution">
    <text evidence="1">The sequence shown here is derived from an EMBL/GenBank/DDBJ whole genome shotgun (WGS) entry which is preliminary data.</text>
</comment>
<dbReference type="AlphaFoldDB" id="A0A1Q5PBN5"/>
<dbReference type="RefSeq" id="WP_170866201.1">
    <property type="nucleotide sequence ID" value="NZ_LVWA01000008.1"/>
</dbReference>
<evidence type="ECO:0000313" key="2">
    <source>
        <dbReference type="Proteomes" id="UP000186551"/>
    </source>
</evidence>
<organism evidence="1 2">
    <name type="scientific">Pontibacter flavimaris</name>
    <dbReference type="NCBI Taxonomy" id="1797110"/>
    <lineage>
        <taxon>Bacteria</taxon>
        <taxon>Pseudomonadati</taxon>
        <taxon>Bacteroidota</taxon>
        <taxon>Cytophagia</taxon>
        <taxon>Cytophagales</taxon>
        <taxon>Hymenobacteraceae</taxon>
        <taxon>Pontibacter</taxon>
    </lineage>
</organism>
<dbReference type="STRING" id="1797110.A3841_01510"/>
<sequence length="59" mass="6983">MHTLLIEIEAVAKVWLAQTMQVKDMALQARLWEQCYLKSDGYILCPLHFVEKLFLLNYI</sequence>
<gene>
    <name evidence="1" type="ORF">A3841_01510</name>
</gene>
<protein>
    <submittedName>
        <fullName evidence="1">Uncharacterized protein</fullName>
    </submittedName>
</protein>
<proteinExistence type="predicted"/>
<name>A0A1Q5PBN5_9BACT</name>
<dbReference type="Proteomes" id="UP000186551">
    <property type="component" value="Unassembled WGS sequence"/>
</dbReference>
<evidence type="ECO:0000313" key="1">
    <source>
        <dbReference type="EMBL" id="OKL39646.1"/>
    </source>
</evidence>
<dbReference type="EMBL" id="LVWA01000008">
    <property type="protein sequence ID" value="OKL39646.1"/>
    <property type="molecule type" value="Genomic_DNA"/>
</dbReference>
<keyword evidence="2" id="KW-1185">Reference proteome</keyword>